<protein>
    <recommendedName>
        <fullName evidence="7">Reverse transcriptase RNase H-like domain-containing protein</fullName>
    </recommendedName>
</protein>
<evidence type="ECO:0000256" key="3">
    <source>
        <dbReference type="ARBA" id="ARBA00022722"/>
    </source>
</evidence>
<evidence type="ECO:0000256" key="6">
    <source>
        <dbReference type="ARBA" id="ARBA00022918"/>
    </source>
</evidence>
<accession>A0AAF0PRC9</accession>
<dbReference type="InterPro" id="IPR041373">
    <property type="entry name" value="RT_RNaseH"/>
</dbReference>
<dbReference type="SUPFAM" id="SSF56672">
    <property type="entry name" value="DNA/RNA polymerases"/>
    <property type="match status" value="1"/>
</dbReference>
<proteinExistence type="predicted"/>
<evidence type="ECO:0000256" key="4">
    <source>
        <dbReference type="ARBA" id="ARBA00022759"/>
    </source>
</evidence>
<dbReference type="AlphaFoldDB" id="A0AAF0PRC9"/>
<keyword evidence="5" id="KW-0378">Hydrolase</keyword>
<dbReference type="Proteomes" id="UP001234989">
    <property type="component" value="Chromosome 1"/>
</dbReference>
<dbReference type="InterPro" id="IPR043502">
    <property type="entry name" value="DNA/RNA_pol_sf"/>
</dbReference>
<keyword evidence="9" id="KW-1185">Reference proteome</keyword>
<sequence length="292" mass="33805">MLQILKDCELYPNFRKCEFWLRFVAFLGYIISDKDIEVDPKKTEVRYYRRFAEGFSSIVSPLTALTQNKVNFLWLEACEKSFQEVKDRLTSAPILTLSKESDSFVIYCDASQIGLGYVLMQHGNVIAYASIQLKVYKNNYLTHDFELAAVVFSLKIWRHYLYGVHVDVFFDHKSSKYMFTQKDMNLLQMRWLELLKDYDMSVLYHLRKVNVVANALIQLSMGSVAHGGVVRNWSESSFVSDVKAKQDLDPVLFKLKKLVSKKSTEAFSHGEIVSFDIKIGCVPNVDELRNQI</sequence>
<evidence type="ECO:0000313" key="9">
    <source>
        <dbReference type="Proteomes" id="UP001234989"/>
    </source>
</evidence>
<evidence type="ECO:0000256" key="1">
    <source>
        <dbReference type="ARBA" id="ARBA00022679"/>
    </source>
</evidence>
<reference evidence="8" key="1">
    <citation type="submission" date="2023-08" db="EMBL/GenBank/DDBJ databases">
        <title>A de novo genome assembly of Solanum verrucosum Schlechtendal, a Mexican diploid species geographically isolated from the other diploid A-genome species in potato relatives.</title>
        <authorList>
            <person name="Hosaka K."/>
        </authorList>
    </citation>
    <scope>NUCLEOTIDE SEQUENCE</scope>
    <source>
        <tissue evidence="8">Young leaves</tissue>
    </source>
</reference>
<gene>
    <name evidence="8" type="ORF">MTR67_002868</name>
</gene>
<dbReference type="Gene3D" id="3.30.70.270">
    <property type="match status" value="1"/>
</dbReference>
<organism evidence="8 9">
    <name type="scientific">Solanum verrucosum</name>
    <dbReference type="NCBI Taxonomy" id="315347"/>
    <lineage>
        <taxon>Eukaryota</taxon>
        <taxon>Viridiplantae</taxon>
        <taxon>Streptophyta</taxon>
        <taxon>Embryophyta</taxon>
        <taxon>Tracheophyta</taxon>
        <taxon>Spermatophyta</taxon>
        <taxon>Magnoliopsida</taxon>
        <taxon>eudicotyledons</taxon>
        <taxon>Gunneridae</taxon>
        <taxon>Pentapetalae</taxon>
        <taxon>asterids</taxon>
        <taxon>lamiids</taxon>
        <taxon>Solanales</taxon>
        <taxon>Solanaceae</taxon>
        <taxon>Solanoideae</taxon>
        <taxon>Solaneae</taxon>
        <taxon>Solanum</taxon>
    </lineage>
</organism>
<evidence type="ECO:0000256" key="2">
    <source>
        <dbReference type="ARBA" id="ARBA00022695"/>
    </source>
</evidence>
<dbReference type="GO" id="GO:0003964">
    <property type="term" value="F:RNA-directed DNA polymerase activity"/>
    <property type="evidence" value="ECO:0007669"/>
    <property type="project" value="UniProtKB-KW"/>
</dbReference>
<keyword evidence="6" id="KW-0695">RNA-directed DNA polymerase</keyword>
<name>A0AAF0PRC9_SOLVR</name>
<dbReference type="InterPro" id="IPR050951">
    <property type="entry name" value="Retrovirus_Pol_polyprotein"/>
</dbReference>
<dbReference type="EMBL" id="CP133612">
    <property type="protein sequence ID" value="WMV09483.1"/>
    <property type="molecule type" value="Genomic_DNA"/>
</dbReference>
<dbReference type="PANTHER" id="PTHR37984:SF5">
    <property type="entry name" value="PROTEIN NYNRIN-LIKE"/>
    <property type="match status" value="1"/>
</dbReference>
<evidence type="ECO:0000256" key="5">
    <source>
        <dbReference type="ARBA" id="ARBA00022801"/>
    </source>
</evidence>
<feature type="domain" description="Reverse transcriptase RNase H-like" evidence="7">
    <location>
        <begin position="101"/>
        <end position="198"/>
    </location>
</feature>
<evidence type="ECO:0000313" key="8">
    <source>
        <dbReference type="EMBL" id="WMV09483.1"/>
    </source>
</evidence>
<dbReference type="GO" id="GO:0004519">
    <property type="term" value="F:endonuclease activity"/>
    <property type="evidence" value="ECO:0007669"/>
    <property type="project" value="UniProtKB-KW"/>
</dbReference>
<dbReference type="GO" id="GO:0016787">
    <property type="term" value="F:hydrolase activity"/>
    <property type="evidence" value="ECO:0007669"/>
    <property type="project" value="UniProtKB-KW"/>
</dbReference>
<keyword evidence="3" id="KW-0540">Nuclease</keyword>
<keyword evidence="2" id="KW-0548">Nucleotidyltransferase</keyword>
<dbReference type="InterPro" id="IPR043128">
    <property type="entry name" value="Rev_trsase/Diguanyl_cyclase"/>
</dbReference>
<keyword evidence="4" id="KW-0255">Endonuclease</keyword>
<evidence type="ECO:0000259" key="7">
    <source>
        <dbReference type="Pfam" id="PF17917"/>
    </source>
</evidence>
<keyword evidence="1" id="KW-0808">Transferase</keyword>
<dbReference type="PANTHER" id="PTHR37984">
    <property type="entry name" value="PROTEIN CBG26694"/>
    <property type="match status" value="1"/>
</dbReference>
<dbReference type="Pfam" id="PF17917">
    <property type="entry name" value="RT_RNaseH"/>
    <property type="match status" value="1"/>
</dbReference>
<dbReference type="CDD" id="cd09274">
    <property type="entry name" value="RNase_HI_RT_Ty3"/>
    <property type="match status" value="1"/>
</dbReference>